<reference evidence="2 3" key="1">
    <citation type="journal article" date="2024" name="Nat. Commun.">
        <title>Phylogenomics reveals the evolutionary origins of lichenization in chlorophyte algae.</title>
        <authorList>
            <person name="Puginier C."/>
            <person name="Libourel C."/>
            <person name="Otte J."/>
            <person name="Skaloud P."/>
            <person name="Haon M."/>
            <person name="Grisel S."/>
            <person name="Petersen M."/>
            <person name="Berrin J.G."/>
            <person name="Delaux P.M."/>
            <person name="Dal Grande F."/>
            <person name="Keller J."/>
        </authorList>
    </citation>
    <scope>NUCLEOTIDE SEQUENCE [LARGE SCALE GENOMIC DNA]</scope>
    <source>
        <strain evidence="2 3">SAG 2043</strain>
    </source>
</reference>
<dbReference type="Proteomes" id="UP001489004">
    <property type="component" value="Unassembled WGS sequence"/>
</dbReference>
<sequence length="550" mass="59939">MPALQVNTQQELLFTTLALLKDDKQYWQLKAAVKAGLLKRPAGSTVEQVVRTYLEETGQANYIRNKAFAIKERLWQPNAVDTSNRDSLQQADTCTEVVQHNRHDLGATSTSSELSASQTERVQQTWQRFVVDRLNYLRAQVAVPLASAQRSAEDLQRLMRDLPDDLQLASQRIGAAGSPFISPKGRLLAGNFLYEVGDLCSMVISLLNSESGPSSTAEQAAAAGTSARQVGLDDTLHGWFREERLKAGAAALQNGSIPALRRFLCTGAPHSLRPQLWQAALGLNGRASAWSCAFEDLCGEVEHRELFTDLLVAQDLETVLDSEHFFLFQEELRAMSLAFTRDPTIAPCCAAPPQPRLEGCGRDGVRHGRYPPSGVLPCRGSVLYAAPLCYLYEDAAQCYGMLRAMYCRFWCRLHSFSNACPPASTLPSLAATFLDLVQAIEPEVCEHLERVGGGALALALPWMAGAFVEQLAVEQVLLLWDRIIGFDSLLPLPLLAVALISCRHQVLLGCDTGAEAVEAMSDMSQLKVVPLLQGLLLAAEAAGYLTAGGV</sequence>
<dbReference type="InterPro" id="IPR000195">
    <property type="entry name" value="Rab-GAP-TBC_dom"/>
</dbReference>
<dbReference type="Pfam" id="PF00566">
    <property type="entry name" value="RabGAP-TBC"/>
    <property type="match status" value="1"/>
</dbReference>
<keyword evidence="3" id="KW-1185">Reference proteome</keyword>
<accession>A0AAW1QPC9</accession>
<feature type="domain" description="Rab-GAP TBC" evidence="1">
    <location>
        <begin position="267"/>
        <end position="487"/>
    </location>
</feature>
<name>A0AAW1QPC9_9CHLO</name>
<dbReference type="InterPro" id="IPR042507">
    <property type="entry name" value="TBC1D19"/>
</dbReference>
<dbReference type="AlphaFoldDB" id="A0AAW1QPC9"/>
<organism evidence="2 3">
    <name type="scientific">[Myrmecia] bisecta</name>
    <dbReference type="NCBI Taxonomy" id="41462"/>
    <lineage>
        <taxon>Eukaryota</taxon>
        <taxon>Viridiplantae</taxon>
        <taxon>Chlorophyta</taxon>
        <taxon>core chlorophytes</taxon>
        <taxon>Trebouxiophyceae</taxon>
        <taxon>Trebouxiales</taxon>
        <taxon>Trebouxiaceae</taxon>
        <taxon>Myrmecia</taxon>
    </lineage>
</organism>
<proteinExistence type="predicted"/>
<dbReference type="PROSITE" id="PS50086">
    <property type="entry name" value="TBC_RABGAP"/>
    <property type="match status" value="1"/>
</dbReference>
<evidence type="ECO:0000313" key="3">
    <source>
        <dbReference type="Proteomes" id="UP001489004"/>
    </source>
</evidence>
<protein>
    <recommendedName>
        <fullName evidence="1">Rab-GAP TBC domain-containing protein</fullName>
    </recommendedName>
</protein>
<dbReference type="Gene3D" id="1.10.472.80">
    <property type="entry name" value="Ypt/Rab-GAP domain of gyp1p, domain 3"/>
    <property type="match status" value="1"/>
</dbReference>
<dbReference type="EMBL" id="JALJOR010000002">
    <property type="protein sequence ID" value="KAK9823267.1"/>
    <property type="molecule type" value="Genomic_DNA"/>
</dbReference>
<dbReference type="PANTHER" id="PTHR16110:SF1">
    <property type="entry name" value="TBC1 DOMAIN FAMILY MEMBER 19"/>
    <property type="match status" value="1"/>
</dbReference>
<dbReference type="PANTHER" id="PTHR16110">
    <property type="entry name" value="TBC1 DOMAIN FAMILY MEMBER 19"/>
    <property type="match status" value="1"/>
</dbReference>
<dbReference type="InterPro" id="IPR035969">
    <property type="entry name" value="Rab-GAP_TBC_sf"/>
</dbReference>
<dbReference type="SUPFAM" id="SSF47923">
    <property type="entry name" value="Ypt/Rab-GAP domain of gyp1p"/>
    <property type="match status" value="1"/>
</dbReference>
<comment type="caution">
    <text evidence="2">The sequence shown here is derived from an EMBL/GenBank/DDBJ whole genome shotgun (WGS) entry which is preliminary data.</text>
</comment>
<evidence type="ECO:0000313" key="2">
    <source>
        <dbReference type="EMBL" id="KAK9823267.1"/>
    </source>
</evidence>
<evidence type="ECO:0000259" key="1">
    <source>
        <dbReference type="PROSITE" id="PS50086"/>
    </source>
</evidence>
<gene>
    <name evidence="2" type="ORF">WJX72_001466</name>
</gene>